<sequence length="300" mass="33771">METIAKELDVSVILPVYNERGHLKAEIDRVRTALSASSYSFEIIVIDDGSNDGSELDLPLIPDIRLIRHSVNRGSGAARRTGTRAAYGRVVVWTDVDMTYPNDEIPWLVDQLEGSDHVVGARRTEEGTLKLLRMPAKWFIRKLASYLTETDIKDLNSGLRAFRRDVALQYIHHLPNGFSCVTTLTMSFLANGYSVTYVPINYFPRAGRSKFHWLKDTRRYILQVIRMTLSYNPLKVFLPVGGVLFMLGAGKLGFDWSSRDFRLSTNTLLVFFAALQVTTIGLLADLVVRSTKTPQSVEPV</sequence>
<evidence type="ECO:0000259" key="2">
    <source>
        <dbReference type="Pfam" id="PF00535"/>
    </source>
</evidence>
<name>A0A6J7QH98_9ZZZZ</name>
<keyword evidence="1" id="KW-0472">Membrane</keyword>
<feature type="transmembrane region" description="Helical" evidence="1">
    <location>
        <begin position="266"/>
        <end position="288"/>
    </location>
</feature>
<keyword evidence="1" id="KW-0812">Transmembrane</keyword>
<dbReference type="PANTHER" id="PTHR48090:SF7">
    <property type="entry name" value="RFBJ PROTEIN"/>
    <property type="match status" value="1"/>
</dbReference>
<dbReference type="InterPro" id="IPR001173">
    <property type="entry name" value="Glyco_trans_2-like"/>
</dbReference>
<dbReference type="InterPro" id="IPR029044">
    <property type="entry name" value="Nucleotide-diphossugar_trans"/>
</dbReference>
<organism evidence="3">
    <name type="scientific">freshwater metagenome</name>
    <dbReference type="NCBI Taxonomy" id="449393"/>
    <lineage>
        <taxon>unclassified sequences</taxon>
        <taxon>metagenomes</taxon>
        <taxon>ecological metagenomes</taxon>
    </lineage>
</organism>
<proteinExistence type="predicted"/>
<protein>
    <submittedName>
        <fullName evidence="3">Unannotated protein</fullName>
    </submittedName>
</protein>
<dbReference type="EMBL" id="CAFBPN010000017">
    <property type="protein sequence ID" value="CAB5015033.1"/>
    <property type="molecule type" value="Genomic_DNA"/>
</dbReference>
<dbReference type="SUPFAM" id="SSF53448">
    <property type="entry name" value="Nucleotide-diphospho-sugar transferases"/>
    <property type="match status" value="1"/>
</dbReference>
<dbReference type="InterPro" id="IPR050256">
    <property type="entry name" value="Glycosyltransferase_2"/>
</dbReference>
<accession>A0A6J7QH98</accession>
<gene>
    <name evidence="3" type="ORF">UFOPK4098_00520</name>
</gene>
<evidence type="ECO:0000313" key="3">
    <source>
        <dbReference type="EMBL" id="CAB5015033.1"/>
    </source>
</evidence>
<dbReference type="Gene3D" id="3.90.550.10">
    <property type="entry name" value="Spore Coat Polysaccharide Biosynthesis Protein SpsA, Chain A"/>
    <property type="match status" value="1"/>
</dbReference>
<dbReference type="PANTHER" id="PTHR48090">
    <property type="entry name" value="UNDECAPRENYL-PHOSPHATE 4-DEOXY-4-FORMAMIDO-L-ARABINOSE TRANSFERASE-RELATED"/>
    <property type="match status" value="1"/>
</dbReference>
<dbReference type="AlphaFoldDB" id="A0A6J7QH98"/>
<dbReference type="CDD" id="cd04179">
    <property type="entry name" value="DPM_DPG-synthase_like"/>
    <property type="match status" value="1"/>
</dbReference>
<dbReference type="Pfam" id="PF00535">
    <property type="entry name" value="Glycos_transf_2"/>
    <property type="match status" value="1"/>
</dbReference>
<feature type="domain" description="Glycosyltransferase 2-like" evidence="2">
    <location>
        <begin position="11"/>
        <end position="167"/>
    </location>
</feature>
<keyword evidence="1" id="KW-1133">Transmembrane helix</keyword>
<evidence type="ECO:0000256" key="1">
    <source>
        <dbReference type="SAM" id="Phobius"/>
    </source>
</evidence>
<feature type="transmembrane region" description="Helical" evidence="1">
    <location>
        <begin position="236"/>
        <end position="254"/>
    </location>
</feature>
<reference evidence="3" key="1">
    <citation type="submission" date="2020-05" db="EMBL/GenBank/DDBJ databases">
        <authorList>
            <person name="Chiriac C."/>
            <person name="Salcher M."/>
            <person name="Ghai R."/>
            <person name="Kavagutti S V."/>
        </authorList>
    </citation>
    <scope>NUCLEOTIDE SEQUENCE</scope>
</reference>